<sequence>MQYDSEWVQLVAFDSILTSLIKLGEPELASHIACMAYPVESETSVADFVNAIRNNSRYNKYPHNIGTRKVVEKLIPGILEALPDEIPTHIEKKNIILSLFSSHEFADMCLGPSSSKFFGADVSSPSAAIKVVNEREFVDLALSEIARIGGSTTHYKARTAKRLSKIAPYSEDIRQVLASMDLEDFIETQGRGEDDVAGTSNTVEELMKEVVESSTSGAAGDLKLAEELLLIYEGHRLKVKPKNHVLQLFLHMVKNRQYDPEAIEKFFLADFLNHPSTFVRIELLREIGKHRHLHIFKNRSKHSLQHHNGLLKMIEQFTNHPGPDLRGHMLYFWNNFVALIDSGKISYRKGSNKDKVTLLHRMNTLARFDPYIEINPNQPQLRMSQLSEDDARFCEQVAEGRHAEKLKFSTSLRDKTDTLADISEILTELNFENELDVPISADGFTRGGGNMHPITQGSGFSIDIAHVTGWQRIAVAYVNDFRHDYTVFRNAKLGRSRGGKTEDHDSHESTSIDGIFKAHLKSNREHSDYWDDSDGFIDDETFEEREDSGPSSLGVLCAPDLSGKTVALEKMQNVEVTLKSGTPYYAVIEELDEIKGAALVKYIDGSFEDGVGPSRIKVLSGSSGETDAKEAMEATHNSYHLSKINSSEIRKLTVLQSLGWTVLVIPHHEWNGLEGRREKQIQYLSAKLREVGMDVGGGLVKGVFRTIFGSSDETGSGGAGDAGGAGGTAGGGGGGAGGTAGGGGGGGGGVVGP</sequence>
<comment type="caution">
    <text evidence="3">The sequence shown here is derived from an EMBL/GenBank/DDBJ whole genome shotgun (WGS) entry which is preliminary data.</text>
</comment>
<evidence type="ECO:0000313" key="3">
    <source>
        <dbReference type="EMBL" id="GMI35917.1"/>
    </source>
</evidence>
<dbReference type="EMBL" id="BRXZ01007918">
    <property type="protein sequence ID" value="GMI35917.1"/>
    <property type="molecule type" value="Genomic_DNA"/>
</dbReference>
<feature type="region of interest" description="Disordered" evidence="1">
    <location>
        <begin position="713"/>
        <end position="753"/>
    </location>
</feature>
<keyword evidence="4" id="KW-1185">Reference proteome</keyword>
<evidence type="ECO:0000256" key="1">
    <source>
        <dbReference type="SAM" id="MobiDB-lite"/>
    </source>
</evidence>
<feature type="compositionally biased region" description="Gly residues" evidence="1">
    <location>
        <begin position="715"/>
        <end position="753"/>
    </location>
</feature>
<gene>
    <name evidence="3" type="ORF">TrRE_jg11837</name>
</gene>
<evidence type="ECO:0000259" key="2">
    <source>
        <dbReference type="Pfam" id="PF08373"/>
    </source>
</evidence>
<dbReference type="OrthoDB" id="10478379at2759"/>
<dbReference type="Pfam" id="PF08373">
    <property type="entry name" value="RAP"/>
    <property type="match status" value="1"/>
</dbReference>
<dbReference type="Proteomes" id="UP001165082">
    <property type="component" value="Unassembled WGS sequence"/>
</dbReference>
<proteinExistence type="predicted"/>
<feature type="domain" description="RAP" evidence="2">
    <location>
        <begin position="643"/>
        <end position="685"/>
    </location>
</feature>
<evidence type="ECO:0000313" key="4">
    <source>
        <dbReference type="Proteomes" id="UP001165082"/>
    </source>
</evidence>
<dbReference type="AlphaFoldDB" id="A0A9W7G8A5"/>
<dbReference type="InterPro" id="IPR013584">
    <property type="entry name" value="RAP"/>
</dbReference>
<reference evidence="3" key="1">
    <citation type="submission" date="2022-07" db="EMBL/GenBank/DDBJ databases">
        <title>Genome analysis of Parmales, a sister group of diatoms, reveals the evolutionary specialization of diatoms from phago-mixotrophs to photoautotrophs.</title>
        <authorList>
            <person name="Ban H."/>
            <person name="Sato S."/>
            <person name="Yoshikawa S."/>
            <person name="Kazumasa Y."/>
            <person name="Nakamura Y."/>
            <person name="Ichinomiya M."/>
            <person name="Saitoh K."/>
            <person name="Sato N."/>
            <person name="Blanc-Mathieu R."/>
            <person name="Endo H."/>
            <person name="Kuwata A."/>
            <person name="Ogata H."/>
        </authorList>
    </citation>
    <scope>NUCLEOTIDE SEQUENCE</scope>
</reference>
<organism evidence="3 4">
    <name type="scientific">Triparma retinervis</name>
    <dbReference type="NCBI Taxonomy" id="2557542"/>
    <lineage>
        <taxon>Eukaryota</taxon>
        <taxon>Sar</taxon>
        <taxon>Stramenopiles</taxon>
        <taxon>Ochrophyta</taxon>
        <taxon>Bolidophyceae</taxon>
        <taxon>Parmales</taxon>
        <taxon>Triparmaceae</taxon>
        <taxon>Triparma</taxon>
    </lineage>
</organism>
<accession>A0A9W7G8A5</accession>
<name>A0A9W7G8A5_9STRA</name>
<protein>
    <recommendedName>
        <fullName evidence="2">RAP domain-containing protein</fullName>
    </recommendedName>
</protein>